<evidence type="ECO:0000313" key="5">
    <source>
        <dbReference type="Proteomes" id="UP001249076"/>
    </source>
</evidence>
<dbReference type="EMBL" id="JAVDTL010000006">
    <property type="protein sequence ID" value="MDR6768674.1"/>
    <property type="molecule type" value="Genomic_DNA"/>
</dbReference>
<organism evidence="3 4">
    <name type="scientific">Acidovorax delafieldii</name>
    <name type="common">Pseudomonas delafieldii</name>
    <dbReference type="NCBI Taxonomy" id="47920"/>
    <lineage>
        <taxon>Bacteria</taxon>
        <taxon>Pseudomonadati</taxon>
        <taxon>Pseudomonadota</taxon>
        <taxon>Betaproteobacteria</taxon>
        <taxon>Burkholderiales</taxon>
        <taxon>Comamonadaceae</taxon>
        <taxon>Acidovorax</taxon>
    </lineage>
</organism>
<gene>
    <name evidence="3" type="ORF">ATF69_0106</name>
    <name evidence="1" type="ORF">J2W88_003978</name>
    <name evidence="2" type="ORF">J2W93_002228</name>
</gene>
<name>A0A561XYD4_ACIDE</name>
<reference evidence="3 4" key="1">
    <citation type="journal article" date="2015" name="Stand. Genomic Sci.">
        <title>Genomic Encyclopedia of Bacterial and Archaeal Type Strains, Phase III: the genomes of soil and plant-associated and newly described type strains.</title>
        <authorList>
            <person name="Whitman W.B."/>
            <person name="Woyke T."/>
            <person name="Klenk H.P."/>
            <person name="Zhou Y."/>
            <person name="Lilburn T.G."/>
            <person name="Beck B.J."/>
            <person name="De Vos P."/>
            <person name="Vandamme P."/>
            <person name="Eisen J.A."/>
            <person name="Garrity G."/>
            <person name="Hugenholtz P."/>
            <person name="Kyrpides N.C."/>
        </authorList>
    </citation>
    <scope>NUCLEOTIDE SEQUENCE [LARGE SCALE GENOMIC DNA]</scope>
    <source>
        <strain evidence="3 4">DSM 64</strain>
    </source>
</reference>
<evidence type="ECO:0000313" key="1">
    <source>
        <dbReference type="EMBL" id="MDR6768674.1"/>
    </source>
</evidence>
<dbReference type="Proteomes" id="UP000321485">
    <property type="component" value="Unassembled WGS sequence"/>
</dbReference>
<protein>
    <submittedName>
        <fullName evidence="3">Uncharacterized protein</fullName>
    </submittedName>
</protein>
<dbReference type="EMBL" id="VJWE01000001">
    <property type="protein sequence ID" value="TWG41122.1"/>
    <property type="molecule type" value="Genomic_DNA"/>
</dbReference>
<accession>A0A561XYD4</accession>
<evidence type="ECO:0000313" key="3">
    <source>
        <dbReference type="EMBL" id="TWG41122.1"/>
    </source>
</evidence>
<reference evidence="1 5" key="3">
    <citation type="submission" date="2023-07" db="EMBL/GenBank/DDBJ databases">
        <title>Sorghum-associated microbial communities from plants grown in Nebraska, USA.</title>
        <authorList>
            <person name="Schachtman D."/>
        </authorList>
    </citation>
    <scope>NUCLEOTIDE SEQUENCE</scope>
    <source>
        <strain evidence="2 5">BE105</strain>
        <strain evidence="1">BE69</strain>
    </source>
</reference>
<sequence>MTAQDLIAHATVLAYRLAGYALQNMAEDAALLAMMFC</sequence>
<keyword evidence="5" id="KW-1185">Reference proteome</keyword>
<dbReference type="Proteomes" id="UP001249076">
    <property type="component" value="Unassembled WGS sequence"/>
</dbReference>
<dbReference type="AlphaFoldDB" id="A0A561XYD4"/>
<comment type="caution">
    <text evidence="3">The sequence shown here is derived from an EMBL/GenBank/DDBJ whole genome shotgun (WGS) entry which is preliminary data.</text>
</comment>
<dbReference type="EMBL" id="JAVDTS010000003">
    <property type="protein sequence ID" value="MDR6837390.1"/>
    <property type="molecule type" value="Genomic_DNA"/>
</dbReference>
<evidence type="ECO:0000313" key="2">
    <source>
        <dbReference type="EMBL" id="MDR6837390.1"/>
    </source>
</evidence>
<reference evidence="3" key="2">
    <citation type="submission" date="2019-07" db="EMBL/GenBank/DDBJ databases">
        <authorList>
            <person name="Goeker M."/>
            <person name="Huntemann M."/>
            <person name="Clum A."/>
            <person name="Pillay M."/>
            <person name="Palaniappan K."/>
            <person name="Varghese N."/>
            <person name="Mikhailova N."/>
            <person name="Stamatis D."/>
            <person name="Reddy T."/>
            <person name="Daum C."/>
            <person name="Shapiro N."/>
            <person name="Ivanova N."/>
            <person name="Kyrpides N."/>
            <person name="Woyke T."/>
        </authorList>
    </citation>
    <scope>NUCLEOTIDE SEQUENCE</scope>
    <source>
        <strain evidence="3">DSM 64</strain>
    </source>
</reference>
<dbReference type="Proteomes" id="UP001253458">
    <property type="component" value="Unassembled WGS sequence"/>
</dbReference>
<evidence type="ECO:0000313" key="4">
    <source>
        <dbReference type="Proteomes" id="UP000321485"/>
    </source>
</evidence>
<proteinExistence type="predicted"/>